<dbReference type="PANTHER" id="PTHR43214">
    <property type="entry name" value="TWO-COMPONENT RESPONSE REGULATOR"/>
    <property type="match status" value="1"/>
</dbReference>
<keyword evidence="6" id="KW-1185">Reference proteome</keyword>
<evidence type="ECO:0000313" key="6">
    <source>
        <dbReference type="Proteomes" id="UP000256269"/>
    </source>
</evidence>
<name>A0A3E0GYQ0_9PSEU</name>
<accession>A0A3E0GYQ0</accession>
<dbReference type="PANTHER" id="PTHR43214:SF24">
    <property type="entry name" value="TRANSCRIPTIONAL REGULATORY PROTEIN NARL-RELATED"/>
    <property type="match status" value="1"/>
</dbReference>
<sequence length="207" mass="22495">METVLRKEPTVWFTLFGDDMLAAEGVAAAGARLRFVAAAPEQADALLAVTLDLTDEMLSNLAFAAMSRRRPAVLVVTGTVAGRPLTRELVSGPVRLIPRRDVTMAGVATLLYEAAAGRSLPYEPAAPHLDRLLAEFRREDADRPRGLDERETRLLNLLADGADTATIARALHCSSHTVKRLVADLLQRYQARNRAHVVAHALQSGLI</sequence>
<dbReference type="InterPro" id="IPR016032">
    <property type="entry name" value="Sig_transdc_resp-reg_C-effctor"/>
</dbReference>
<comment type="caution">
    <text evidence="5">The sequence shown here is derived from an EMBL/GenBank/DDBJ whole genome shotgun (WGS) entry which is preliminary data.</text>
</comment>
<dbReference type="SUPFAM" id="SSF46894">
    <property type="entry name" value="C-terminal effector domain of the bipartite response regulators"/>
    <property type="match status" value="1"/>
</dbReference>
<dbReference type="Gene3D" id="1.10.10.10">
    <property type="entry name" value="Winged helix-like DNA-binding domain superfamily/Winged helix DNA-binding domain"/>
    <property type="match status" value="1"/>
</dbReference>
<dbReference type="PROSITE" id="PS50043">
    <property type="entry name" value="HTH_LUXR_2"/>
    <property type="match status" value="1"/>
</dbReference>
<protein>
    <submittedName>
        <fullName evidence="5">DNA-binding NarL/FixJ family response regulator</fullName>
    </submittedName>
</protein>
<proteinExistence type="predicted"/>
<keyword evidence="2 5" id="KW-0238">DNA-binding</keyword>
<evidence type="ECO:0000256" key="3">
    <source>
        <dbReference type="ARBA" id="ARBA00023163"/>
    </source>
</evidence>
<organism evidence="5 6">
    <name type="scientific">Kutzneria buriramensis</name>
    <dbReference type="NCBI Taxonomy" id="1045776"/>
    <lineage>
        <taxon>Bacteria</taxon>
        <taxon>Bacillati</taxon>
        <taxon>Actinomycetota</taxon>
        <taxon>Actinomycetes</taxon>
        <taxon>Pseudonocardiales</taxon>
        <taxon>Pseudonocardiaceae</taxon>
        <taxon>Kutzneria</taxon>
    </lineage>
</organism>
<dbReference type="OrthoDB" id="9808843at2"/>
<gene>
    <name evidence="5" type="ORF">BCF44_121218</name>
</gene>
<evidence type="ECO:0000256" key="1">
    <source>
        <dbReference type="ARBA" id="ARBA00023015"/>
    </source>
</evidence>
<keyword evidence="3" id="KW-0804">Transcription</keyword>
<keyword evidence="1" id="KW-0805">Transcription regulation</keyword>
<dbReference type="GO" id="GO:0006355">
    <property type="term" value="P:regulation of DNA-templated transcription"/>
    <property type="evidence" value="ECO:0007669"/>
    <property type="project" value="InterPro"/>
</dbReference>
<dbReference type="AlphaFoldDB" id="A0A3E0GYQ0"/>
<dbReference type="GO" id="GO:0003677">
    <property type="term" value="F:DNA binding"/>
    <property type="evidence" value="ECO:0007669"/>
    <property type="project" value="UniProtKB-KW"/>
</dbReference>
<dbReference type="Pfam" id="PF00196">
    <property type="entry name" value="GerE"/>
    <property type="match status" value="1"/>
</dbReference>
<dbReference type="SMART" id="SM00421">
    <property type="entry name" value="HTH_LUXR"/>
    <property type="match status" value="1"/>
</dbReference>
<dbReference type="Proteomes" id="UP000256269">
    <property type="component" value="Unassembled WGS sequence"/>
</dbReference>
<reference evidence="5 6" key="1">
    <citation type="submission" date="2018-08" db="EMBL/GenBank/DDBJ databases">
        <title>Genomic Encyclopedia of Archaeal and Bacterial Type Strains, Phase II (KMG-II): from individual species to whole genera.</title>
        <authorList>
            <person name="Goeker M."/>
        </authorList>
    </citation>
    <scope>NUCLEOTIDE SEQUENCE [LARGE SCALE GENOMIC DNA]</scope>
    <source>
        <strain evidence="5 6">DSM 45791</strain>
    </source>
</reference>
<evidence type="ECO:0000313" key="5">
    <source>
        <dbReference type="EMBL" id="REH32669.1"/>
    </source>
</evidence>
<feature type="domain" description="HTH luxR-type" evidence="4">
    <location>
        <begin position="140"/>
        <end position="205"/>
    </location>
</feature>
<evidence type="ECO:0000256" key="2">
    <source>
        <dbReference type="ARBA" id="ARBA00023125"/>
    </source>
</evidence>
<dbReference type="EMBL" id="QUNO01000021">
    <property type="protein sequence ID" value="REH32669.1"/>
    <property type="molecule type" value="Genomic_DNA"/>
</dbReference>
<dbReference type="InterPro" id="IPR036388">
    <property type="entry name" value="WH-like_DNA-bd_sf"/>
</dbReference>
<evidence type="ECO:0000259" key="4">
    <source>
        <dbReference type="PROSITE" id="PS50043"/>
    </source>
</evidence>
<dbReference type="InterPro" id="IPR000792">
    <property type="entry name" value="Tscrpt_reg_LuxR_C"/>
</dbReference>
<dbReference type="InterPro" id="IPR039420">
    <property type="entry name" value="WalR-like"/>
</dbReference>
<dbReference type="RefSeq" id="WP_116180767.1">
    <property type="nucleotide sequence ID" value="NZ_CP144375.1"/>
</dbReference>